<keyword evidence="3" id="KW-1185">Reference proteome</keyword>
<reference evidence="2 3" key="1">
    <citation type="journal article" date="2021" name="Nat. Commun.">
        <title>Genetic determinants of endophytism in the Arabidopsis root mycobiome.</title>
        <authorList>
            <person name="Mesny F."/>
            <person name="Miyauchi S."/>
            <person name="Thiergart T."/>
            <person name="Pickel B."/>
            <person name="Atanasova L."/>
            <person name="Karlsson M."/>
            <person name="Huettel B."/>
            <person name="Barry K.W."/>
            <person name="Haridas S."/>
            <person name="Chen C."/>
            <person name="Bauer D."/>
            <person name="Andreopoulos W."/>
            <person name="Pangilinan J."/>
            <person name="LaButti K."/>
            <person name="Riley R."/>
            <person name="Lipzen A."/>
            <person name="Clum A."/>
            <person name="Drula E."/>
            <person name="Henrissat B."/>
            <person name="Kohler A."/>
            <person name="Grigoriev I.V."/>
            <person name="Martin F.M."/>
            <person name="Hacquard S."/>
        </authorList>
    </citation>
    <scope>NUCLEOTIDE SEQUENCE [LARGE SCALE GENOMIC DNA]</scope>
    <source>
        <strain evidence="2 3">MPI-CAGE-CH-0241</strain>
    </source>
</reference>
<organism evidence="2 3">
    <name type="scientific">Thelonectria olida</name>
    <dbReference type="NCBI Taxonomy" id="1576542"/>
    <lineage>
        <taxon>Eukaryota</taxon>
        <taxon>Fungi</taxon>
        <taxon>Dikarya</taxon>
        <taxon>Ascomycota</taxon>
        <taxon>Pezizomycotina</taxon>
        <taxon>Sordariomycetes</taxon>
        <taxon>Hypocreomycetidae</taxon>
        <taxon>Hypocreales</taxon>
        <taxon>Nectriaceae</taxon>
        <taxon>Thelonectria</taxon>
    </lineage>
</organism>
<dbReference type="Proteomes" id="UP000777438">
    <property type="component" value="Unassembled WGS sequence"/>
</dbReference>
<dbReference type="AlphaFoldDB" id="A0A9P9API4"/>
<evidence type="ECO:0000313" key="3">
    <source>
        <dbReference type="Proteomes" id="UP000777438"/>
    </source>
</evidence>
<dbReference type="SUPFAM" id="SSF51735">
    <property type="entry name" value="NAD(P)-binding Rossmann-fold domains"/>
    <property type="match status" value="1"/>
</dbReference>
<dbReference type="Gene3D" id="3.40.50.720">
    <property type="entry name" value="NAD(P)-binding Rossmann-like Domain"/>
    <property type="match status" value="1"/>
</dbReference>
<gene>
    <name evidence="2" type="ORF">B0T10DRAFT_489563</name>
</gene>
<dbReference type="OrthoDB" id="5296at2759"/>
<proteinExistence type="inferred from homology"/>
<evidence type="ECO:0000313" key="2">
    <source>
        <dbReference type="EMBL" id="KAH6888114.1"/>
    </source>
</evidence>
<dbReference type="InterPro" id="IPR051468">
    <property type="entry name" value="Fungal_SecMetab_SDRs"/>
</dbReference>
<comment type="caution">
    <text evidence="2">The sequence shown here is derived from an EMBL/GenBank/DDBJ whole genome shotgun (WGS) entry which is preliminary data.</text>
</comment>
<dbReference type="InterPro" id="IPR036291">
    <property type="entry name" value="NAD(P)-bd_dom_sf"/>
</dbReference>
<evidence type="ECO:0000256" key="1">
    <source>
        <dbReference type="ARBA" id="ARBA00006484"/>
    </source>
</evidence>
<protein>
    <recommendedName>
        <fullName evidence="4">NAD(P)-binding protein</fullName>
    </recommendedName>
</protein>
<name>A0A9P9API4_9HYPO</name>
<dbReference type="GO" id="GO:0016491">
    <property type="term" value="F:oxidoreductase activity"/>
    <property type="evidence" value="ECO:0007669"/>
    <property type="project" value="TreeGrafter"/>
</dbReference>
<dbReference type="EMBL" id="JAGPYM010000013">
    <property type="protein sequence ID" value="KAH6888114.1"/>
    <property type="molecule type" value="Genomic_DNA"/>
</dbReference>
<dbReference type="PANTHER" id="PTHR43544:SF12">
    <property type="entry name" value="NAD(P)-BINDING ROSSMANN-FOLD SUPERFAMILY PROTEIN"/>
    <property type="match status" value="1"/>
</dbReference>
<accession>A0A9P9API4</accession>
<comment type="similarity">
    <text evidence="1">Belongs to the short-chain dehydrogenases/reductases (SDR) family.</text>
</comment>
<sequence>MSSPWIFISPSTRGIGFALTRHLLKTTSLPVLATARPHHDPSDVKTSLLQGLATPNISDDALRERLSVLHVDVTDEKTLQAAAAKAKELFPPDTHHLRLACAIPGILHAEKSLKQVTYDNSLESFQINTLGPLFLMKHFSAFLPKGATDLKASPSSDAVQLPAHATWLSMAARVGSTTGNGLGGWFSYRASKAGVISIAKTLDLYLRAGSGDKAVSVAYHPGTVKTELSREFWDSVKKDKLFSPEFAAEKLVELVTTLQVEQRGRCWDWKGEEVPP</sequence>
<dbReference type="PANTHER" id="PTHR43544">
    <property type="entry name" value="SHORT-CHAIN DEHYDROGENASE/REDUCTASE"/>
    <property type="match status" value="1"/>
</dbReference>
<evidence type="ECO:0008006" key="4">
    <source>
        <dbReference type="Google" id="ProtNLM"/>
    </source>
</evidence>
<dbReference type="GO" id="GO:0005737">
    <property type="term" value="C:cytoplasm"/>
    <property type="evidence" value="ECO:0007669"/>
    <property type="project" value="TreeGrafter"/>
</dbReference>